<dbReference type="Pfam" id="PF09344">
    <property type="entry name" value="Cas_CT1975"/>
    <property type="match status" value="1"/>
</dbReference>
<dbReference type="RefSeq" id="WP_147022791.1">
    <property type="nucleotide sequence ID" value="NZ_BJYU01000143.1"/>
</dbReference>
<name>A0A512C1U2_9HYPH</name>
<evidence type="ECO:0000313" key="2">
    <source>
        <dbReference type="Proteomes" id="UP000321085"/>
    </source>
</evidence>
<dbReference type="AlphaFoldDB" id="A0A512C1U2"/>
<keyword evidence="2" id="KW-1185">Reference proteome</keyword>
<protein>
    <submittedName>
        <fullName evidence="1">Type I-E CRISPR-associated protein Cas7/Cse4/CasC</fullName>
    </submittedName>
</protein>
<organism evidence="1 2">
    <name type="scientific">Microvirga aerophila</name>
    <dbReference type="NCBI Taxonomy" id="670291"/>
    <lineage>
        <taxon>Bacteria</taxon>
        <taxon>Pseudomonadati</taxon>
        <taxon>Pseudomonadota</taxon>
        <taxon>Alphaproteobacteria</taxon>
        <taxon>Hyphomicrobiales</taxon>
        <taxon>Methylobacteriaceae</taxon>
        <taxon>Microvirga</taxon>
    </lineage>
</organism>
<accession>A0A512C1U2</accession>
<proteinExistence type="predicted"/>
<evidence type="ECO:0000313" key="1">
    <source>
        <dbReference type="EMBL" id="GEO18007.1"/>
    </source>
</evidence>
<dbReference type="NCBIfam" id="TIGR01869">
    <property type="entry name" value="casC_Cse4"/>
    <property type="match status" value="1"/>
</dbReference>
<sequence>MTQARFIQIHSLQSYPAALLNRDDAGLAKRLPYGNATRTRISSQCLKRHWRTAEDEWALKAIGPAMAVRSRETPEARILPALEGVGTEETRKAAIDALAIYLYGKNAAKDRSSRQALLLGEPEIAYLIEKARRAAAEPDPKAAAGMIETIFKKEEKANLSAMLAAKGTLQAGLEAALFGRMVTSDPAANTDAAIHVAHAFTVHAEQAETDYFTVVDDLSEGSGAGGIFDTEVTAGLFYSYVVVDVPLLVNNVGDDAKLAGRIVEHLVHLVATVSPGAKRGSTAPYAYADLMLIETGSRQPRSLANAFREAVRPATVSAATEALAAHMGRLTAAYGAHEERRALQLDMQIGLPGTPSPLDLDALARWAGDAAAGEGRG</sequence>
<reference evidence="1 2" key="1">
    <citation type="submission" date="2019-07" db="EMBL/GenBank/DDBJ databases">
        <title>Whole genome shotgun sequence of Microvirga aerophila NBRC 106136.</title>
        <authorList>
            <person name="Hosoyama A."/>
            <person name="Uohara A."/>
            <person name="Ohji S."/>
            <person name="Ichikawa N."/>
        </authorList>
    </citation>
    <scope>NUCLEOTIDE SEQUENCE [LARGE SCALE GENOMIC DNA]</scope>
    <source>
        <strain evidence="1 2">NBRC 106136</strain>
    </source>
</reference>
<comment type="caution">
    <text evidence="1">The sequence shown here is derived from an EMBL/GenBank/DDBJ whole genome shotgun (WGS) entry which is preliminary data.</text>
</comment>
<dbReference type="Proteomes" id="UP000321085">
    <property type="component" value="Unassembled WGS sequence"/>
</dbReference>
<dbReference type="InterPro" id="IPR010148">
    <property type="entry name" value="CRISPR-assoc_prot_CT1975"/>
</dbReference>
<gene>
    <name evidence="1" type="ORF">MAE02_57030</name>
</gene>
<dbReference type="EMBL" id="BJYU01000143">
    <property type="protein sequence ID" value="GEO18007.1"/>
    <property type="molecule type" value="Genomic_DNA"/>
</dbReference>